<reference evidence="2 3" key="1">
    <citation type="submission" date="2024-04" db="EMBL/GenBank/DDBJ databases">
        <authorList>
            <person name="Fracassetti M."/>
        </authorList>
    </citation>
    <scope>NUCLEOTIDE SEQUENCE [LARGE SCALE GENOMIC DNA]</scope>
</reference>
<evidence type="ECO:0000259" key="1">
    <source>
        <dbReference type="Pfam" id="PF13456"/>
    </source>
</evidence>
<keyword evidence="3" id="KW-1185">Reference proteome</keyword>
<proteinExistence type="predicted"/>
<dbReference type="EMBL" id="OZ034818">
    <property type="protein sequence ID" value="CAL1390593.1"/>
    <property type="molecule type" value="Genomic_DNA"/>
</dbReference>
<dbReference type="Proteomes" id="UP001497516">
    <property type="component" value="Chromosome 5"/>
</dbReference>
<dbReference type="GO" id="GO:0003676">
    <property type="term" value="F:nucleic acid binding"/>
    <property type="evidence" value="ECO:0007669"/>
    <property type="project" value="InterPro"/>
</dbReference>
<evidence type="ECO:0000313" key="3">
    <source>
        <dbReference type="Proteomes" id="UP001497516"/>
    </source>
</evidence>
<accession>A0AAV2EYC1</accession>
<dbReference type="InterPro" id="IPR002156">
    <property type="entry name" value="RNaseH_domain"/>
</dbReference>
<dbReference type="GO" id="GO:0004523">
    <property type="term" value="F:RNA-DNA hybrid ribonuclease activity"/>
    <property type="evidence" value="ECO:0007669"/>
    <property type="project" value="InterPro"/>
</dbReference>
<evidence type="ECO:0000313" key="2">
    <source>
        <dbReference type="EMBL" id="CAL1390593.1"/>
    </source>
</evidence>
<gene>
    <name evidence="2" type="ORF">LTRI10_LOCUS31368</name>
</gene>
<name>A0AAV2EYC1_9ROSI</name>
<dbReference type="Pfam" id="PF13456">
    <property type="entry name" value="RVT_3"/>
    <property type="match status" value="1"/>
</dbReference>
<sequence>MGMQNVVFAEDAQVVLDKVKEGWYSDARGGAILSEIKLLRQCFHQFSVCFVGRVHNRAARIMVKKTLLLFPSLIEFDFRYWLWSTN</sequence>
<dbReference type="AlphaFoldDB" id="A0AAV2EYC1"/>
<feature type="domain" description="RNase H type-1" evidence="1">
    <location>
        <begin position="2"/>
        <end position="65"/>
    </location>
</feature>
<organism evidence="2 3">
    <name type="scientific">Linum trigynum</name>
    <dbReference type="NCBI Taxonomy" id="586398"/>
    <lineage>
        <taxon>Eukaryota</taxon>
        <taxon>Viridiplantae</taxon>
        <taxon>Streptophyta</taxon>
        <taxon>Embryophyta</taxon>
        <taxon>Tracheophyta</taxon>
        <taxon>Spermatophyta</taxon>
        <taxon>Magnoliopsida</taxon>
        <taxon>eudicotyledons</taxon>
        <taxon>Gunneridae</taxon>
        <taxon>Pentapetalae</taxon>
        <taxon>rosids</taxon>
        <taxon>fabids</taxon>
        <taxon>Malpighiales</taxon>
        <taxon>Linaceae</taxon>
        <taxon>Linum</taxon>
    </lineage>
</organism>
<protein>
    <recommendedName>
        <fullName evidence="1">RNase H type-1 domain-containing protein</fullName>
    </recommendedName>
</protein>